<name>A0A9W9G060_9EURO</name>
<dbReference type="Pfam" id="PF08982">
    <property type="entry name" value="AtaL"/>
    <property type="match status" value="1"/>
</dbReference>
<dbReference type="Gene3D" id="3.30.530.20">
    <property type="match status" value="1"/>
</dbReference>
<dbReference type="CDD" id="cd08863">
    <property type="entry name" value="SRPBCC_DUF1857"/>
    <property type="match status" value="1"/>
</dbReference>
<accession>A0A9W9G060</accession>
<reference evidence="1" key="1">
    <citation type="submission" date="2022-11" db="EMBL/GenBank/DDBJ databases">
        <authorList>
            <person name="Petersen C."/>
        </authorList>
    </citation>
    <scope>NUCLEOTIDE SEQUENCE</scope>
    <source>
        <strain evidence="1">IBT 30069</strain>
    </source>
</reference>
<dbReference type="InterPro" id="IPR015075">
    <property type="entry name" value="AtaL"/>
</dbReference>
<evidence type="ECO:0000313" key="1">
    <source>
        <dbReference type="EMBL" id="KAJ5108817.1"/>
    </source>
</evidence>
<evidence type="ECO:0008006" key="3">
    <source>
        <dbReference type="Google" id="ProtNLM"/>
    </source>
</evidence>
<dbReference type="EMBL" id="JAPQKH010000003">
    <property type="protein sequence ID" value="KAJ5108817.1"/>
    <property type="molecule type" value="Genomic_DNA"/>
</dbReference>
<comment type="caution">
    <text evidence="1">The sequence shown here is derived from an EMBL/GenBank/DDBJ whole genome shotgun (WGS) entry which is preliminary data.</text>
</comment>
<organism evidence="1 2">
    <name type="scientific">Penicillium angulare</name>
    <dbReference type="NCBI Taxonomy" id="116970"/>
    <lineage>
        <taxon>Eukaryota</taxon>
        <taxon>Fungi</taxon>
        <taxon>Dikarya</taxon>
        <taxon>Ascomycota</taxon>
        <taxon>Pezizomycotina</taxon>
        <taxon>Eurotiomycetes</taxon>
        <taxon>Eurotiomycetidae</taxon>
        <taxon>Eurotiales</taxon>
        <taxon>Aspergillaceae</taxon>
        <taxon>Penicillium</taxon>
    </lineage>
</organism>
<dbReference type="InterPro" id="IPR023393">
    <property type="entry name" value="START-like_dom_sf"/>
</dbReference>
<protein>
    <recommendedName>
        <fullName evidence="3">DUF1857-domain-containing protein</fullName>
    </recommendedName>
</protein>
<gene>
    <name evidence="1" type="ORF">N7456_005492</name>
</gene>
<sequence>MSSANNLAFTALINTPGESPLSRDQVWAGLLLKIRSAETFVPGAISKTNVLSESIDPAGNAVTVREVVFRETGQPKQETVTVFEPARVEFTQSGGNISNVISEGGNGELYLTYIFEWKHPGASKEELAAFMVKEKGMAQSAVEGTIRSIRQLVSENKL</sequence>
<reference evidence="1" key="2">
    <citation type="journal article" date="2023" name="IMA Fungus">
        <title>Comparative genomic study of the Penicillium genus elucidates a diverse pangenome and 15 lateral gene transfer events.</title>
        <authorList>
            <person name="Petersen C."/>
            <person name="Sorensen T."/>
            <person name="Nielsen M.R."/>
            <person name="Sondergaard T.E."/>
            <person name="Sorensen J.L."/>
            <person name="Fitzpatrick D.A."/>
            <person name="Frisvad J.C."/>
            <person name="Nielsen K.L."/>
        </authorList>
    </citation>
    <scope>NUCLEOTIDE SEQUENCE</scope>
    <source>
        <strain evidence="1">IBT 30069</strain>
    </source>
</reference>
<keyword evidence="2" id="KW-1185">Reference proteome</keyword>
<dbReference type="SUPFAM" id="SSF55961">
    <property type="entry name" value="Bet v1-like"/>
    <property type="match status" value="1"/>
</dbReference>
<dbReference type="OrthoDB" id="2320332at2759"/>
<dbReference type="Proteomes" id="UP001149165">
    <property type="component" value="Unassembled WGS sequence"/>
</dbReference>
<dbReference type="AlphaFoldDB" id="A0A9W9G060"/>
<evidence type="ECO:0000313" key="2">
    <source>
        <dbReference type="Proteomes" id="UP001149165"/>
    </source>
</evidence>
<proteinExistence type="predicted"/>